<sequence length="135" mass="14012">MIDHRTAPYAATLLRIALGTMWLTHAALKLFVFTVPGFQGFLAAHGMPPALAWPVVLLEIGGGLLILLGVHARTASLVLLPILAGATLAHAANGWVFSNPNGGWEYPVFLGVASLVHILLGDGAFALRAKAAAAA</sequence>
<evidence type="ECO:0000256" key="3">
    <source>
        <dbReference type="ARBA" id="ARBA00022475"/>
    </source>
</evidence>
<evidence type="ECO:0000256" key="5">
    <source>
        <dbReference type="ARBA" id="ARBA00022989"/>
    </source>
</evidence>
<feature type="transmembrane region" description="Helical" evidence="7">
    <location>
        <begin position="108"/>
        <end position="127"/>
    </location>
</feature>
<dbReference type="OrthoDB" id="5382961at2"/>
<dbReference type="PANTHER" id="PTHR33452:SF1">
    <property type="entry name" value="INNER MEMBRANE PROTEIN YPHA-RELATED"/>
    <property type="match status" value="1"/>
</dbReference>
<keyword evidence="4 7" id="KW-0812">Transmembrane</keyword>
<dbReference type="Pfam" id="PF07681">
    <property type="entry name" value="DoxX"/>
    <property type="match status" value="1"/>
</dbReference>
<feature type="transmembrane region" description="Helical" evidence="7">
    <location>
        <begin position="12"/>
        <end position="31"/>
    </location>
</feature>
<feature type="transmembrane region" description="Helical" evidence="7">
    <location>
        <begin position="51"/>
        <end position="70"/>
    </location>
</feature>
<dbReference type="EMBL" id="SPVF01000185">
    <property type="protein sequence ID" value="TFW17408.1"/>
    <property type="molecule type" value="Genomic_DNA"/>
</dbReference>
<dbReference type="InterPro" id="IPR051907">
    <property type="entry name" value="DoxX-like_oxidoreductase"/>
</dbReference>
<dbReference type="RefSeq" id="WP_135207957.1">
    <property type="nucleotide sequence ID" value="NZ_SPVF01000185.1"/>
</dbReference>
<name>A0A4Y9S7J2_9BURK</name>
<dbReference type="Proteomes" id="UP000298438">
    <property type="component" value="Unassembled WGS sequence"/>
</dbReference>
<keyword evidence="5 7" id="KW-1133">Transmembrane helix</keyword>
<keyword evidence="3" id="KW-1003">Cell membrane</keyword>
<dbReference type="AlphaFoldDB" id="A0A4Y9S7J2"/>
<comment type="caution">
    <text evidence="8">The sequence shown here is derived from an EMBL/GenBank/DDBJ whole genome shotgun (WGS) entry which is preliminary data.</text>
</comment>
<comment type="subcellular location">
    <subcellularLocation>
        <location evidence="1">Cell membrane</location>
        <topology evidence="1">Multi-pass membrane protein</topology>
    </subcellularLocation>
</comment>
<evidence type="ECO:0000256" key="1">
    <source>
        <dbReference type="ARBA" id="ARBA00004651"/>
    </source>
</evidence>
<comment type="similarity">
    <text evidence="2">Belongs to the DoxX family.</text>
</comment>
<evidence type="ECO:0000256" key="4">
    <source>
        <dbReference type="ARBA" id="ARBA00022692"/>
    </source>
</evidence>
<gene>
    <name evidence="8" type="ORF">E4L96_14595</name>
</gene>
<reference evidence="8 9" key="1">
    <citation type="submission" date="2019-03" db="EMBL/GenBank/DDBJ databases">
        <title>Draft Genome Sequence of Massilia arenosa sp. nov., a Novel Massilia Species Isolated from a Sandy-loam Maize Soil.</title>
        <authorList>
            <person name="Raths R."/>
            <person name="Peta V."/>
            <person name="Bucking H."/>
        </authorList>
    </citation>
    <scope>NUCLEOTIDE SEQUENCE [LARGE SCALE GENOMIC DNA]</scope>
    <source>
        <strain evidence="8 9">MC02</strain>
    </source>
</reference>
<organism evidence="8 9">
    <name type="scientific">Zemynaea arenosa</name>
    <dbReference type="NCBI Taxonomy" id="2561931"/>
    <lineage>
        <taxon>Bacteria</taxon>
        <taxon>Pseudomonadati</taxon>
        <taxon>Pseudomonadota</taxon>
        <taxon>Betaproteobacteria</taxon>
        <taxon>Burkholderiales</taxon>
        <taxon>Oxalobacteraceae</taxon>
        <taxon>Telluria group</taxon>
        <taxon>Zemynaea</taxon>
    </lineage>
</organism>
<evidence type="ECO:0000256" key="7">
    <source>
        <dbReference type="SAM" id="Phobius"/>
    </source>
</evidence>
<keyword evidence="9" id="KW-1185">Reference proteome</keyword>
<evidence type="ECO:0000313" key="9">
    <source>
        <dbReference type="Proteomes" id="UP000298438"/>
    </source>
</evidence>
<protein>
    <submittedName>
        <fullName evidence="8">DoxX family protein</fullName>
    </submittedName>
</protein>
<feature type="transmembrane region" description="Helical" evidence="7">
    <location>
        <begin position="77"/>
        <end position="96"/>
    </location>
</feature>
<dbReference type="GO" id="GO:0005886">
    <property type="term" value="C:plasma membrane"/>
    <property type="evidence" value="ECO:0007669"/>
    <property type="project" value="UniProtKB-SubCell"/>
</dbReference>
<keyword evidence="6 7" id="KW-0472">Membrane</keyword>
<accession>A0A4Y9S7J2</accession>
<dbReference type="InterPro" id="IPR032808">
    <property type="entry name" value="DoxX"/>
</dbReference>
<evidence type="ECO:0000256" key="2">
    <source>
        <dbReference type="ARBA" id="ARBA00006679"/>
    </source>
</evidence>
<evidence type="ECO:0000256" key="6">
    <source>
        <dbReference type="ARBA" id="ARBA00023136"/>
    </source>
</evidence>
<proteinExistence type="inferred from homology"/>
<evidence type="ECO:0000313" key="8">
    <source>
        <dbReference type="EMBL" id="TFW17408.1"/>
    </source>
</evidence>
<dbReference type="PANTHER" id="PTHR33452">
    <property type="entry name" value="OXIDOREDUCTASE CATD-RELATED"/>
    <property type="match status" value="1"/>
</dbReference>